<evidence type="ECO:0000313" key="2">
    <source>
        <dbReference type="EnsemblPlants" id="ORGLA08G0091100.1"/>
    </source>
</evidence>
<keyword evidence="3" id="KW-1185">Reference proteome</keyword>
<organism evidence="2 3">
    <name type="scientific">Oryza glaberrima</name>
    <name type="common">African rice</name>
    <dbReference type="NCBI Taxonomy" id="4538"/>
    <lineage>
        <taxon>Eukaryota</taxon>
        <taxon>Viridiplantae</taxon>
        <taxon>Streptophyta</taxon>
        <taxon>Embryophyta</taxon>
        <taxon>Tracheophyta</taxon>
        <taxon>Spermatophyta</taxon>
        <taxon>Magnoliopsida</taxon>
        <taxon>Liliopsida</taxon>
        <taxon>Poales</taxon>
        <taxon>Poaceae</taxon>
        <taxon>BOP clade</taxon>
        <taxon>Oryzoideae</taxon>
        <taxon>Oryzeae</taxon>
        <taxon>Oryzinae</taxon>
        <taxon>Oryza</taxon>
    </lineage>
</organism>
<dbReference type="HOGENOM" id="CLU_2780239_0_0_1"/>
<accession>I1QHL0</accession>
<dbReference type="AlphaFoldDB" id="I1QHL0"/>
<evidence type="ECO:0000256" key="1">
    <source>
        <dbReference type="SAM" id="MobiDB-lite"/>
    </source>
</evidence>
<reference evidence="2" key="1">
    <citation type="submission" date="2015-06" db="UniProtKB">
        <authorList>
            <consortium name="EnsemblPlants"/>
        </authorList>
    </citation>
    <scope>IDENTIFICATION</scope>
</reference>
<dbReference type="Proteomes" id="UP000007306">
    <property type="component" value="Chromosome 8"/>
</dbReference>
<evidence type="ECO:0000313" key="3">
    <source>
        <dbReference type="Proteomes" id="UP000007306"/>
    </source>
</evidence>
<sequence>MESMCSCWLGQSMRQLVGGVPLWVGKNLGCSRLPEIGVMVNDGNDIVLAINMSPGLPTRQLQCPRKDSRSSDVSQQRPQSFGVL</sequence>
<protein>
    <submittedName>
        <fullName evidence="2">Uncharacterized protein</fullName>
    </submittedName>
</protein>
<proteinExistence type="predicted"/>
<feature type="region of interest" description="Disordered" evidence="1">
    <location>
        <begin position="59"/>
        <end position="84"/>
    </location>
</feature>
<feature type="compositionally biased region" description="Polar residues" evidence="1">
    <location>
        <begin position="71"/>
        <end position="84"/>
    </location>
</feature>
<dbReference type="EnsemblPlants" id="ORGLA08G0091100.1">
    <property type="protein sequence ID" value="ORGLA08G0091100.1"/>
    <property type="gene ID" value="ORGLA08G0091100"/>
</dbReference>
<reference evidence="2 3" key="2">
    <citation type="submission" date="2018-04" db="EMBL/GenBank/DDBJ databases">
        <title>OglaRS2 (Oryza glaberrima Reference Sequence Version 2).</title>
        <authorList>
            <person name="Zhang J."/>
            <person name="Kudrna D."/>
            <person name="Lee S."/>
            <person name="Talag J."/>
            <person name="Rajasekar S."/>
            <person name="Wing R.A."/>
        </authorList>
    </citation>
    <scope>NUCLEOTIDE SEQUENCE [LARGE SCALE GENOMIC DNA]</scope>
    <source>
        <strain evidence="2 3">cv. IRGC 96717</strain>
    </source>
</reference>
<dbReference type="Gramene" id="ORGLA08G0091100.1">
    <property type="protein sequence ID" value="ORGLA08G0091100.1"/>
    <property type="gene ID" value="ORGLA08G0091100"/>
</dbReference>
<name>I1QHL0_ORYGL</name>
<dbReference type="OMA" id="MESMCSC"/>